<feature type="region of interest" description="Disordered" evidence="1">
    <location>
        <begin position="25"/>
        <end position="107"/>
    </location>
</feature>
<keyword evidence="3" id="KW-1185">Reference proteome</keyword>
<proteinExistence type="predicted"/>
<feature type="compositionally biased region" description="Polar residues" evidence="1">
    <location>
        <begin position="38"/>
        <end position="49"/>
    </location>
</feature>
<name>A0ABD0P965_CIRMR</name>
<evidence type="ECO:0000313" key="3">
    <source>
        <dbReference type="Proteomes" id="UP001529510"/>
    </source>
</evidence>
<gene>
    <name evidence="2" type="ORF">M9458_035219</name>
</gene>
<comment type="caution">
    <text evidence="2">The sequence shown here is derived from an EMBL/GenBank/DDBJ whole genome shotgun (WGS) entry which is preliminary data.</text>
</comment>
<dbReference type="AlphaFoldDB" id="A0ABD0P965"/>
<organism evidence="2 3">
    <name type="scientific">Cirrhinus mrigala</name>
    <name type="common">Mrigala</name>
    <dbReference type="NCBI Taxonomy" id="683832"/>
    <lineage>
        <taxon>Eukaryota</taxon>
        <taxon>Metazoa</taxon>
        <taxon>Chordata</taxon>
        <taxon>Craniata</taxon>
        <taxon>Vertebrata</taxon>
        <taxon>Euteleostomi</taxon>
        <taxon>Actinopterygii</taxon>
        <taxon>Neopterygii</taxon>
        <taxon>Teleostei</taxon>
        <taxon>Ostariophysi</taxon>
        <taxon>Cypriniformes</taxon>
        <taxon>Cyprinidae</taxon>
        <taxon>Labeoninae</taxon>
        <taxon>Labeonini</taxon>
        <taxon>Cirrhinus</taxon>
    </lineage>
</organism>
<evidence type="ECO:0000256" key="1">
    <source>
        <dbReference type="SAM" id="MobiDB-lite"/>
    </source>
</evidence>
<dbReference type="EMBL" id="JAMKFB020000017">
    <property type="protein sequence ID" value="KAL0170623.1"/>
    <property type="molecule type" value="Genomic_DNA"/>
</dbReference>
<protein>
    <submittedName>
        <fullName evidence="2">Uncharacterized protein</fullName>
    </submittedName>
</protein>
<dbReference type="Proteomes" id="UP001529510">
    <property type="component" value="Unassembled WGS sequence"/>
</dbReference>
<feature type="compositionally biased region" description="Low complexity" evidence="1">
    <location>
        <begin position="57"/>
        <end position="69"/>
    </location>
</feature>
<feature type="non-terminal residue" evidence="2">
    <location>
        <position position="1"/>
    </location>
</feature>
<feature type="non-terminal residue" evidence="2">
    <location>
        <position position="143"/>
    </location>
</feature>
<reference evidence="2 3" key="1">
    <citation type="submission" date="2024-05" db="EMBL/GenBank/DDBJ databases">
        <title>Genome sequencing and assembly of Indian major carp, Cirrhinus mrigala (Hamilton, 1822).</title>
        <authorList>
            <person name="Mohindra V."/>
            <person name="Chowdhury L.M."/>
            <person name="Lal K."/>
            <person name="Jena J.K."/>
        </authorList>
    </citation>
    <scope>NUCLEOTIDE SEQUENCE [LARGE SCALE GENOMIC DNA]</scope>
    <source>
        <strain evidence="2">CM1030</strain>
        <tissue evidence="2">Blood</tissue>
    </source>
</reference>
<evidence type="ECO:0000313" key="2">
    <source>
        <dbReference type="EMBL" id="KAL0170623.1"/>
    </source>
</evidence>
<sequence>YFINHVLALNNSKFYVDVEDSNPPPIRKHADAPVHHQPASSTCCSNELTPSVPPSLSPVLQSPSLILSPEPAAHSRTPAVTPRSSRPATAPRSYRLAATPRPSQATSAPRYWTQAYNMASHMCQEDLMDLMLPMGGNFSGHSP</sequence>
<accession>A0ABD0P965</accession>